<evidence type="ECO:0000256" key="2">
    <source>
        <dbReference type="ARBA" id="ARBA00023125"/>
    </source>
</evidence>
<dbReference type="Pfam" id="PF13545">
    <property type="entry name" value="HTH_Crp_2"/>
    <property type="match status" value="1"/>
</dbReference>
<dbReference type="OrthoDB" id="6155297at2"/>
<dbReference type="InterPro" id="IPR011991">
    <property type="entry name" value="ArsR-like_HTH"/>
</dbReference>
<dbReference type="SMART" id="SM00419">
    <property type="entry name" value="HTH_CRP"/>
    <property type="match status" value="1"/>
</dbReference>
<dbReference type="GO" id="GO:0006355">
    <property type="term" value="P:regulation of DNA-templated transcription"/>
    <property type="evidence" value="ECO:0007669"/>
    <property type="project" value="InterPro"/>
</dbReference>
<organism evidence="5 6">
    <name type="scientific">Sphingomonas lenta</name>
    <dbReference type="NCBI Taxonomy" id="1141887"/>
    <lineage>
        <taxon>Bacteria</taxon>
        <taxon>Pseudomonadati</taxon>
        <taxon>Pseudomonadota</taxon>
        <taxon>Alphaproteobacteria</taxon>
        <taxon>Sphingomonadales</taxon>
        <taxon>Sphingomonadaceae</taxon>
        <taxon>Sphingomonas</taxon>
    </lineage>
</organism>
<dbReference type="EMBL" id="NSLI01000002">
    <property type="protein sequence ID" value="PAX08591.1"/>
    <property type="molecule type" value="Genomic_DNA"/>
</dbReference>
<proteinExistence type="predicted"/>
<sequence length="239" mass="27571">MIERHLTRIRARHALSADEEQVVRGLLADTRSVEARRTVIREGERLEASTLLLDGLMCRYKDLRNGQRQVTELHVPGDFADMHSFTLKRLDHNVQTLTDCVIGLVPHERIQRMTETHPRLARLYWFGTNLDAAIHREWEVSLGKRWAAERTAALFCEMHVRLGLVGMADPDGYGFPLTQTELAECLGITPIHLNRTLKELREAGLVEFRSRYVSLLDLPRLRSMADFDENYLYLDPDPL</sequence>
<dbReference type="SUPFAM" id="SSF46785">
    <property type="entry name" value="Winged helix' DNA-binding domain"/>
    <property type="match status" value="1"/>
</dbReference>
<keyword evidence="2" id="KW-0238">DNA-binding</keyword>
<dbReference type="CDD" id="cd00038">
    <property type="entry name" value="CAP_ED"/>
    <property type="match status" value="1"/>
</dbReference>
<dbReference type="InterPro" id="IPR036390">
    <property type="entry name" value="WH_DNA-bd_sf"/>
</dbReference>
<evidence type="ECO:0000256" key="3">
    <source>
        <dbReference type="ARBA" id="ARBA00023163"/>
    </source>
</evidence>
<dbReference type="AlphaFoldDB" id="A0A2A2SHU2"/>
<dbReference type="InterPro" id="IPR014710">
    <property type="entry name" value="RmlC-like_jellyroll"/>
</dbReference>
<dbReference type="Pfam" id="PF00027">
    <property type="entry name" value="cNMP_binding"/>
    <property type="match status" value="1"/>
</dbReference>
<protein>
    <submittedName>
        <fullName evidence="5">Crp/Fnr family transcriptional regulator</fullName>
    </submittedName>
</protein>
<dbReference type="SUPFAM" id="SSF51206">
    <property type="entry name" value="cAMP-binding domain-like"/>
    <property type="match status" value="1"/>
</dbReference>
<keyword evidence="6" id="KW-1185">Reference proteome</keyword>
<evidence type="ECO:0000313" key="5">
    <source>
        <dbReference type="EMBL" id="PAX08591.1"/>
    </source>
</evidence>
<name>A0A2A2SHU2_9SPHN</name>
<feature type="domain" description="HTH crp-type" evidence="4">
    <location>
        <begin position="145"/>
        <end position="219"/>
    </location>
</feature>
<dbReference type="InterPro" id="IPR000595">
    <property type="entry name" value="cNMP-bd_dom"/>
</dbReference>
<evidence type="ECO:0000259" key="4">
    <source>
        <dbReference type="PROSITE" id="PS51063"/>
    </source>
</evidence>
<dbReference type="PROSITE" id="PS51063">
    <property type="entry name" value="HTH_CRP_2"/>
    <property type="match status" value="1"/>
</dbReference>
<dbReference type="Gene3D" id="2.60.120.10">
    <property type="entry name" value="Jelly Rolls"/>
    <property type="match status" value="1"/>
</dbReference>
<dbReference type="InterPro" id="IPR012318">
    <property type="entry name" value="HTH_CRP"/>
</dbReference>
<gene>
    <name evidence="5" type="ORF">CKY28_04235</name>
</gene>
<reference evidence="6" key="1">
    <citation type="submission" date="2017-09" db="EMBL/GenBank/DDBJ databases">
        <authorList>
            <person name="Feng G."/>
            <person name="Zhu H."/>
        </authorList>
    </citation>
    <scope>NUCLEOTIDE SEQUENCE [LARGE SCALE GENOMIC DNA]</scope>
    <source>
        <strain evidence="6">1PNM-20</strain>
    </source>
</reference>
<keyword evidence="3" id="KW-0804">Transcription</keyword>
<keyword evidence="1" id="KW-0805">Transcription regulation</keyword>
<dbReference type="GO" id="GO:0003677">
    <property type="term" value="F:DNA binding"/>
    <property type="evidence" value="ECO:0007669"/>
    <property type="project" value="UniProtKB-KW"/>
</dbReference>
<comment type="caution">
    <text evidence="5">The sequence shown here is derived from an EMBL/GenBank/DDBJ whole genome shotgun (WGS) entry which is preliminary data.</text>
</comment>
<dbReference type="Proteomes" id="UP000218151">
    <property type="component" value="Unassembled WGS sequence"/>
</dbReference>
<evidence type="ECO:0000313" key="6">
    <source>
        <dbReference type="Proteomes" id="UP000218151"/>
    </source>
</evidence>
<evidence type="ECO:0000256" key="1">
    <source>
        <dbReference type="ARBA" id="ARBA00023015"/>
    </source>
</evidence>
<accession>A0A2A2SHU2</accession>
<dbReference type="Gene3D" id="1.10.10.10">
    <property type="entry name" value="Winged helix-like DNA-binding domain superfamily/Winged helix DNA-binding domain"/>
    <property type="match status" value="1"/>
</dbReference>
<dbReference type="CDD" id="cd00090">
    <property type="entry name" value="HTH_ARSR"/>
    <property type="match status" value="1"/>
</dbReference>
<dbReference type="InterPro" id="IPR018490">
    <property type="entry name" value="cNMP-bd_dom_sf"/>
</dbReference>
<dbReference type="InterPro" id="IPR036388">
    <property type="entry name" value="WH-like_DNA-bd_sf"/>
</dbReference>